<feature type="region of interest" description="Disordered" evidence="1">
    <location>
        <begin position="1"/>
        <end position="102"/>
    </location>
</feature>
<sequence length="102" mass="10996">MNRCAVRPRPHDPAPPTVRRNPRDPPRNSTEPPPGDGRTGAPREERGQLAVDAEPEELLLELPAEDDADDGAEDAAGAGDAGDAEEDEPLTELLELERLSVR</sequence>
<evidence type="ECO:0000256" key="1">
    <source>
        <dbReference type="SAM" id="MobiDB-lite"/>
    </source>
</evidence>
<gene>
    <name evidence="2" type="ORF">Kpho01_34060</name>
</gene>
<dbReference type="EMBL" id="BSRX01000018">
    <property type="protein sequence ID" value="GLW55395.1"/>
    <property type="molecule type" value="Genomic_DNA"/>
</dbReference>
<evidence type="ECO:0000313" key="3">
    <source>
        <dbReference type="Proteomes" id="UP001165143"/>
    </source>
</evidence>
<protein>
    <submittedName>
        <fullName evidence="2">Uncharacterized protein</fullName>
    </submittedName>
</protein>
<organism evidence="2 3">
    <name type="scientific">Kitasatospora phosalacinea</name>
    <dbReference type="NCBI Taxonomy" id="2065"/>
    <lineage>
        <taxon>Bacteria</taxon>
        <taxon>Bacillati</taxon>
        <taxon>Actinomycetota</taxon>
        <taxon>Actinomycetes</taxon>
        <taxon>Kitasatosporales</taxon>
        <taxon>Streptomycetaceae</taxon>
        <taxon>Kitasatospora</taxon>
    </lineage>
</organism>
<proteinExistence type="predicted"/>
<dbReference type="Proteomes" id="UP001165143">
    <property type="component" value="Unassembled WGS sequence"/>
</dbReference>
<reference evidence="2" key="1">
    <citation type="submission" date="2023-02" db="EMBL/GenBank/DDBJ databases">
        <title>Kitasatospora phosalacinea NBRC 14362.</title>
        <authorList>
            <person name="Ichikawa N."/>
            <person name="Sato H."/>
            <person name="Tonouchi N."/>
        </authorList>
    </citation>
    <scope>NUCLEOTIDE SEQUENCE</scope>
    <source>
        <strain evidence="2">NBRC 14362</strain>
    </source>
</reference>
<accession>A0A9W6UQB4</accession>
<dbReference type="AlphaFoldDB" id="A0A9W6UQB4"/>
<evidence type="ECO:0000313" key="2">
    <source>
        <dbReference type="EMBL" id="GLW55395.1"/>
    </source>
</evidence>
<name>A0A9W6UQB4_9ACTN</name>
<comment type="caution">
    <text evidence="2">The sequence shown here is derived from an EMBL/GenBank/DDBJ whole genome shotgun (WGS) entry which is preliminary data.</text>
</comment>
<feature type="compositionally biased region" description="Acidic residues" evidence="1">
    <location>
        <begin position="53"/>
        <end position="73"/>
    </location>
</feature>